<dbReference type="PANTHER" id="PTHR30354">
    <property type="entry name" value="GNT FAMILY GLUCONATE TRANSPORTER"/>
    <property type="match status" value="1"/>
</dbReference>
<feature type="transmembrane region" description="Helical" evidence="1">
    <location>
        <begin position="139"/>
        <end position="157"/>
    </location>
</feature>
<feature type="transmembrane region" description="Helical" evidence="1">
    <location>
        <begin position="49"/>
        <end position="71"/>
    </location>
</feature>
<gene>
    <name evidence="2" type="ORF">SAMN02745168_0307</name>
</gene>
<feature type="transmembrane region" description="Helical" evidence="1">
    <location>
        <begin position="329"/>
        <end position="355"/>
    </location>
</feature>
<organism evidence="2 3">
    <name type="scientific">Papillibacter cinnamivorans DSM 12816</name>
    <dbReference type="NCBI Taxonomy" id="1122930"/>
    <lineage>
        <taxon>Bacteria</taxon>
        <taxon>Bacillati</taxon>
        <taxon>Bacillota</taxon>
        <taxon>Clostridia</taxon>
        <taxon>Eubacteriales</taxon>
        <taxon>Oscillospiraceae</taxon>
        <taxon>Papillibacter</taxon>
    </lineage>
</organism>
<dbReference type="Pfam" id="PF02447">
    <property type="entry name" value="GntP_permease"/>
    <property type="match status" value="1"/>
</dbReference>
<dbReference type="RefSeq" id="WP_242942876.1">
    <property type="nucleotide sequence ID" value="NZ_FWXW01000016.1"/>
</dbReference>
<dbReference type="GO" id="GO:0015128">
    <property type="term" value="F:gluconate transmembrane transporter activity"/>
    <property type="evidence" value="ECO:0007669"/>
    <property type="project" value="InterPro"/>
</dbReference>
<feature type="transmembrane region" description="Helical" evidence="1">
    <location>
        <begin position="229"/>
        <end position="249"/>
    </location>
</feature>
<proteinExistence type="predicted"/>
<keyword evidence="3" id="KW-1185">Reference proteome</keyword>
<feature type="transmembrane region" description="Helical" evidence="1">
    <location>
        <begin position="285"/>
        <end position="309"/>
    </location>
</feature>
<evidence type="ECO:0000256" key="1">
    <source>
        <dbReference type="SAM" id="Phobius"/>
    </source>
</evidence>
<dbReference type="AlphaFoldDB" id="A0A1W2D248"/>
<feature type="transmembrane region" description="Helical" evidence="1">
    <location>
        <begin position="6"/>
        <end position="37"/>
    </location>
</feature>
<protein>
    <submittedName>
        <fullName evidence="2">H+/gluconate symporter</fullName>
    </submittedName>
</protein>
<keyword evidence="1" id="KW-0472">Membrane</keyword>
<feature type="transmembrane region" description="Helical" evidence="1">
    <location>
        <begin position="97"/>
        <end position="130"/>
    </location>
</feature>
<name>A0A1W2D248_9FIRM</name>
<sequence>MGVIGLLLGIAILIFFAYKGLGALPLTLLAGVVVILTNGMPLWTSFAEYYMGGYVGFFKAYFLIFASSAFYAKLMEDSGAAIAIGYKFIDWFGKKRAVLVVFLATAAMTYGGISLFVVIFAVAPIIMVLFREADIPRRLSVGVLGAGAATFTMTSLPGTPQLTNVIPTKFLGTTLTAAPVLGIIASIMLFVMCYVYLVWEEKRLRAAGEHFSYIPGIDPSIYEVDRDKLPNAALSFLPLVVLLIMIITMRSIMDSTALVVLAMFVGAALAYLLNIKRFKNIKATINTGFGGAISAIASPCAVVAFGTLVKNAPAFQEIVAWVLSLQMHPYVLATFATAVISGITGSSSGGLTITLQTIGPQLLETGANPAIMHRLMAISAGSLDSLPHSSGLFLMLSFLGLTHKEGYKFLGVTTVIVPAITTVILVAVCVAMGI</sequence>
<reference evidence="2 3" key="1">
    <citation type="submission" date="2017-04" db="EMBL/GenBank/DDBJ databases">
        <authorList>
            <person name="Afonso C.L."/>
            <person name="Miller P.J."/>
            <person name="Scott M.A."/>
            <person name="Spackman E."/>
            <person name="Goraichik I."/>
            <person name="Dimitrov K.M."/>
            <person name="Suarez D.L."/>
            <person name="Swayne D.E."/>
        </authorList>
    </citation>
    <scope>NUCLEOTIDE SEQUENCE [LARGE SCALE GENOMIC DNA]</scope>
    <source>
        <strain evidence="2 3">DSM 12816</strain>
    </source>
</reference>
<dbReference type="GO" id="GO:0005886">
    <property type="term" value="C:plasma membrane"/>
    <property type="evidence" value="ECO:0007669"/>
    <property type="project" value="TreeGrafter"/>
</dbReference>
<feature type="transmembrane region" description="Helical" evidence="1">
    <location>
        <begin position="177"/>
        <end position="199"/>
    </location>
</feature>
<dbReference type="EMBL" id="FWXW01000016">
    <property type="protein sequence ID" value="SMC91152.1"/>
    <property type="molecule type" value="Genomic_DNA"/>
</dbReference>
<dbReference type="PANTHER" id="PTHR30354:SF7">
    <property type="entry name" value="BLL7963 PROTEIN"/>
    <property type="match status" value="1"/>
</dbReference>
<feature type="transmembrane region" description="Helical" evidence="1">
    <location>
        <begin position="255"/>
        <end position="273"/>
    </location>
</feature>
<evidence type="ECO:0000313" key="3">
    <source>
        <dbReference type="Proteomes" id="UP000192790"/>
    </source>
</evidence>
<feature type="transmembrane region" description="Helical" evidence="1">
    <location>
        <begin position="407"/>
        <end position="432"/>
    </location>
</feature>
<keyword evidence="1" id="KW-0812">Transmembrane</keyword>
<accession>A0A1W2D248</accession>
<feature type="transmembrane region" description="Helical" evidence="1">
    <location>
        <begin position="375"/>
        <end position="401"/>
    </location>
</feature>
<keyword evidence="1" id="KW-1133">Transmembrane helix</keyword>
<dbReference type="Proteomes" id="UP000192790">
    <property type="component" value="Unassembled WGS sequence"/>
</dbReference>
<evidence type="ECO:0000313" key="2">
    <source>
        <dbReference type="EMBL" id="SMC91152.1"/>
    </source>
</evidence>
<dbReference type="InterPro" id="IPR003474">
    <property type="entry name" value="Glcn_transporter"/>
</dbReference>